<organism evidence="4 5">
    <name type="scientific">Shewanella inventionis</name>
    <dbReference type="NCBI Taxonomy" id="1738770"/>
    <lineage>
        <taxon>Bacteria</taxon>
        <taxon>Pseudomonadati</taxon>
        <taxon>Pseudomonadota</taxon>
        <taxon>Gammaproteobacteria</taxon>
        <taxon>Alteromonadales</taxon>
        <taxon>Shewanellaceae</taxon>
        <taxon>Shewanella</taxon>
    </lineage>
</organism>
<dbReference type="PROSITE" id="PS50943">
    <property type="entry name" value="HTH_CROC1"/>
    <property type="match status" value="1"/>
</dbReference>
<keyword evidence="2" id="KW-1133">Transmembrane helix</keyword>
<dbReference type="PANTHER" id="PTHR34475:SF1">
    <property type="entry name" value="CYTOSKELETON PROTEIN RODZ"/>
    <property type="match status" value="1"/>
</dbReference>
<dbReference type="RefSeq" id="WP_188737326.1">
    <property type="nucleotide sequence ID" value="NZ_BMII01000005.1"/>
</dbReference>
<feature type="compositionally biased region" description="Low complexity" evidence="1">
    <location>
        <begin position="254"/>
        <end position="282"/>
    </location>
</feature>
<dbReference type="Gene3D" id="1.10.260.40">
    <property type="entry name" value="lambda repressor-like DNA-binding domains"/>
    <property type="match status" value="1"/>
</dbReference>
<feature type="region of interest" description="Disordered" evidence="1">
    <location>
        <begin position="238"/>
        <end position="282"/>
    </location>
</feature>
<accession>A0ABQ1IUD4</accession>
<dbReference type="SUPFAM" id="SSF47413">
    <property type="entry name" value="lambda repressor-like DNA-binding domains"/>
    <property type="match status" value="1"/>
</dbReference>
<dbReference type="Pfam" id="PF13464">
    <property type="entry name" value="RodZ_C"/>
    <property type="match status" value="1"/>
</dbReference>
<keyword evidence="5" id="KW-1185">Reference proteome</keyword>
<dbReference type="InterPro" id="IPR010982">
    <property type="entry name" value="Lambda_DNA-bd_dom_sf"/>
</dbReference>
<dbReference type="InterPro" id="IPR001387">
    <property type="entry name" value="Cro/C1-type_HTH"/>
</dbReference>
<name>A0ABQ1IUD4_9GAMM</name>
<feature type="domain" description="HTH cro/C1-type" evidence="3">
    <location>
        <begin position="27"/>
        <end position="58"/>
    </location>
</feature>
<keyword evidence="2" id="KW-0472">Membrane</keyword>
<evidence type="ECO:0000259" key="3">
    <source>
        <dbReference type="PROSITE" id="PS50943"/>
    </source>
</evidence>
<keyword evidence="2" id="KW-0812">Transmembrane</keyword>
<evidence type="ECO:0000313" key="4">
    <source>
        <dbReference type="EMBL" id="GGB50646.1"/>
    </source>
</evidence>
<proteinExistence type="predicted"/>
<dbReference type="CDD" id="cd00093">
    <property type="entry name" value="HTH_XRE"/>
    <property type="match status" value="1"/>
</dbReference>
<protein>
    <submittedName>
        <fullName evidence="4">Membrane protein</fullName>
    </submittedName>
</protein>
<dbReference type="InterPro" id="IPR025194">
    <property type="entry name" value="RodZ-like_C"/>
</dbReference>
<evidence type="ECO:0000313" key="5">
    <source>
        <dbReference type="Proteomes" id="UP000617555"/>
    </source>
</evidence>
<feature type="transmembrane region" description="Helical" evidence="2">
    <location>
        <begin position="119"/>
        <end position="139"/>
    </location>
</feature>
<reference evidence="5" key="1">
    <citation type="journal article" date="2019" name="Int. J. Syst. Evol. Microbiol.">
        <title>The Global Catalogue of Microorganisms (GCM) 10K type strain sequencing project: providing services to taxonomists for standard genome sequencing and annotation.</title>
        <authorList>
            <consortium name="The Broad Institute Genomics Platform"/>
            <consortium name="The Broad Institute Genome Sequencing Center for Infectious Disease"/>
            <person name="Wu L."/>
            <person name="Ma J."/>
        </authorList>
    </citation>
    <scope>NUCLEOTIDE SEQUENCE [LARGE SCALE GENOMIC DNA]</scope>
    <source>
        <strain evidence="5">CGMCC 1.15339</strain>
    </source>
</reference>
<dbReference type="EMBL" id="BMII01000005">
    <property type="protein sequence ID" value="GGB50646.1"/>
    <property type="molecule type" value="Genomic_DNA"/>
</dbReference>
<dbReference type="InterPro" id="IPR050400">
    <property type="entry name" value="Bact_Cytoskel_RodZ"/>
</dbReference>
<evidence type="ECO:0000256" key="1">
    <source>
        <dbReference type="SAM" id="MobiDB-lite"/>
    </source>
</evidence>
<dbReference type="PANTHER" id="PTHR34475">
    <property type="match status" value="1"/>
</dbReference>
<comment type="caution">
    <text evidence="4">The sequence shown here is derived from an EMBL/GenBank/DDBJ whole genome shotgun (WGS) entry which is preliminary data.</text>
</comment>
<gene>
    <name evidence="4" type="primary">rodZ</name>
    <name evidence="4" type="ORF">GCM10011607_08770</name>
</gene>
<feature type="compositionally biased region" description="Polar residues" evidence="1">
    <location>
        <begin position="238"/>
        <end position="253"/>
    </location>
</feature>
<dbReference type="Pfam" id="PF13413">
    <property type="entry name" value="HTH_25"/>
    <property type="match status" value="1"/>
</dbReference>
<dbReference type="Proteomes" id="UP000617555">
    <property type="component" value="Unassembled WGS sequence"/>
</dbReference>
<evidence type="ECO:0000256" key="2">
    <source>
        <dbReference type="SAM" id="Phobius"/>
    </source>
</evidence>
<sequence length="363" mass="38309">MTKEFEVKQDAEKAALLKDVVTAGAILKAAREAKGLSIEAVAAQLHLRPGIISDIEKDIFDNIASTTYVRGYVKNYARFVNADNSEIQQCLNHQLPEIVPPAMQSFSRKTTHQARNSRLNLVTYLIVTILIAMLVLWWVQKSSLLTDVDVSLPTAEEIAADTNMAEPQQIIRPADEQAEPDTQVTQDNNAASAITSTNNGASTEVAAPATGALVTGDTPTATSLDVPNSASTVTNQLTTSTLDPAPTSTLNQPSVESVSSAANSASNNKPVSTNSASANTSSEGTLTIELTGDCWINVIDANGKVLVDGVKTAANTVEVRGVKPFKVILGAPQVANVSLDGSKISLAEFANGRVARLTLPEAE</sequence>